<protein>
    <submittedName>
        <fullName evidence="1">Uncharacterized protein</fullName>
    </submittedName>
</protein>
<accession>A0ABX7JDF6</accession>
<keyword evidence="1" id="KW-0614">Plasmid</keyword>
<organism evidence="1 2">
    <name type="scientific">Streptomyces californicus</name>
    <dbReference type="NCBI Taxonomy" id="67351"/>
    <lineage>
        <taxon>Bacteria</taxon>
        <taxon>Bacillati</taxon>
        <taxon>Actinomycetota</taxon>
        <taxon>Actinomycetes</taxon>
        <taxon>Kitasatosporales</taxon>
        <taxon>Streptomycetaceae</taxon>
        <taxon>Streptomyces</taxon>
    </lineage>
</organism>
<proteinExistence type="predicted"/>
<evidence type="ECO:0000313" key="2">
    <source>
        <dbReference type="Proteomes" id="UP000598054"/>
    </source>
</evidence>
<dbReference type="Proteomes" id="UP000598054">
    <property type="component" value="Plasmid unnamed1"/>
</dbReference>
<reference evidence="1 2" key="1">
    <citation type="submission" date="2021-02" db="EMBL/GenBank/DDBJ databases">
        <title>FDA dAtabase for Regulatory Grade micrObial Sequences (FDA-ARGOS): Supporting development and validation of Infectious Disease Dx tests.</title>
        <authorList>
            <person name="Sproer C."/>
            <person name="Gronow S."/>
            <person name="Severitt S."/>
            <person name="Schroder I."/>
            <person name="Tallon L."/>
            <person name="Sadzewicz L."/>
            <person name="Zhao X."/>
            <person name="Boylan J."/>
            <person name="Ott S."/>
            <person name="Bowen H."/>
            <person name="Vavikolanu K."/>
            <person name="Mehta A."/>
            <person name="Aluvathingal J."/>
            <person name="Nadendla S."/>
            <person name="Lowell S."/>
            <person name="Myers T."/>
            <person name="Yan Y."/>
            <person name="Sichtig H."/>
        </authorList>
    </citation>
    <scope>NUCLEOTIDE SEQUENCE [LARGE SCALE GENOMIC DNA]</scope>
    <source>
        <strain evidence="1 2">FDAARGOS_1211</strain>
        <plasmid evidence="1 2">unnamed1</plasmid>
    </source>
</reference>
<geneLocation type="plasmid" evidence="1 2">
    <name>unnamed1</name>
</geneLocation>
<dbReference type="RefSeq" id="WP_030119370.1">
    <property type="nucleotide sequence ID" value="NZ_CP070250.1"/>
</dbReference>
<dbReference type="EMBL" id="CP070250">
    <property type="protein sequence ID" value="QRV45976.1"/>
    <property type="molecule type" value="Genomic_DNA"/>
</dbReference>
<name>A0ABX7JDF6_9ACTN</name>
<evidence type="ECO:0000313" key="1">
    <source>
        <dbReference type="EMBL" id="QRV45976.1"/>
    </source>
</evidence>
<sequence length="62" mass="6662">MIVHFVGGPLAGRVLETTDDPWFGGWFTIKGAAGKALYVPVHRDPVTGAVMAEVNENRPVGR</sequence>
<keyword evidence="2" id="KW-1185">Reference proteome</keyword>
<gene>
    <name evidence="1" type="ORF">I6J41_35000</name>
</gene>